<feature type="region of interest" description="Disordered" evidence="7">
    <location>
        <begin position="151"/>
        <end position="192"/>
    </location>
</feature>
<accession>A0AAW1SP04</accession>
<evidence type="ECO:0000256" key="3">
    <source>
        <dbReference type="ARBA" id="ARBA00023015"/>
    </source>
</evidence>
<feature type="region of interest" description="Disordered" evidence="7">
    <location>
        <begin position="85"/>
        <end position="114"/>
    </location>
</feature>
<feature type="compositionally biased region" description="Polar residues" evidence="7">
    <location>
        <begin position="365"/>
        <end position="379"/>
    </location>
</feature>
<dbReference type="InterPro" id="IPR044827">
    <property type="entry name" value="GBF-like"/>
</dbReference>
<dbReference type="PANTHER" id="PTHR45967:SF38">
    <property type="entry name" value="G-BOX-BINDING FACTOR 2"/>
    <property type="match status" value="1"/>
</dbReference>
<dbReference type="PROSITE" id="PS00036">
    <property type="entry name" value="BZIP_BASIC"/>
    <property type="match status" value="1"/>
</dbReference>
<dbReference type="GO" id="GO:0043565">
    <property type="term" value="F:sequence-specific DNA binding"/>
    <property type="evidence" value="ECO:0007669"/>
    <property type="project" value="InterPro"/>
</dbReference>
<dbReference type="InterPro" id="IPR004827">
    <property type="entry name" value="bZIP"/>
</dbReference>
<evidence type="ECO:0000256" key="2">
    <source>
        <dbReference type="ARBA" id="ARBA00007163"/>
    </source>
</evidence>
<evidence type="ECO:0000256" key="4">
    <source>
        <dbReference type="ARBA" id="ARBA00023125"/>
    </source>
</evidence>
<evidence type="ECO:0000256" key="1">
    <source>
        <dbReference type="ARBA" id="ARBA00004123"/>
    </source>
</evidence>
<dbReference type="GO" id="GO:0005634">
    <property type="term" value="C:nucleus"/>
    <property type="evidence" value="ECO:0007669"/>
    <property type="project" value="UniProtKB-SubCell"/>
</dbReference>
<keyword evidence="10" id="KW-1185">Reference proteome</keyword>
<dbReference type="PROSITE" id="PS50217">
    <property type="entry name" value="BZIP"/>
    <property type="match status" value="1"/>
</dbReference>
<dbReference type="Pfam" id="PF00170">
    <property type="entry name" value="bZIP_1"/>
    <property type="match status" value="1"/>
</dbReference>
<comment type="similarity">
    <text evidence="2">Belongs to the bZIP family.</text>
</comment>
<keyword evidence="5" id="KW-0804">Transcription</keyword>
<dbReference type="SMART" id="SM00338">
    <property type="entry name" value="BRLZ"/>
    <property type="match status" value="1"/>
</dbReference>
<dbReference type="Proteomes" id="UP001485043">
    <property type="component" value="Unassembled WGS sequence"/>
</dbReference>
<dbReference type="PANTHER" id="PTHR45967">
    <property type="entry name" value="G-BOX-BINDING FACTOR 3-RELATED"/>
    <property type="match status" value="1"/>
</dbReference>
<feature type="domain" description="BZIP" evidence="8">
    <location>
        <begin position="170"/>
        <end position="226"/>
    </location>
</feature>
<evidence type="ECO:0000259" key="8">
    <source>
        <dbReference type="PROSITE" id="PS50217"/>
    </source>
</evidence>
<feature type="region of interest" description="Disordered" evidence="7">
    <location>
        <begin position="344"/>
        <end position="379"/>
    </location>
</feature>
<keyword evidence="6" id="KW-0539">Nucleus</keyword>
<sequence length="379" mass="40426">MAATHPYAGFWPNQPFMYGAPLAYGGLIPYPQFSAPAGDPSAQPAMQASGPVTQLSTQLAQATAARGSQAAVAMIQATDPQIGLEVQPRPAGTHAEQDLSSGDDSPSGELGTAASGLATSSGVLVPGLAGLPPHEEESRRAQEYWKRAAQPYAAGDTPRLGSGAPHDEREVKRQRRKQSNRESARRSRLRKQAECETLAQKVDALVDENARLRTLNKHLQEQLDKFIGGLGKVDPPPAMMYHPQAGLIPQAPDPVQTKILLFQKLVTQASRDVEAIQSILVLAQLDPHVRKPLSLGWVRQTIGRAVFGLPDQHGCGCAALFGTQAGISVQENFTQLLMSVKETKDCSPRKTGQGTSPARGAGTPWTGSSGLAWQSRTGR</sequence>
<comment type="subcellular location">
    <subcellularLocation>
        <location evidence="1">Nucleus</location>
    </subcellularLocation>
</comment>
<keyword evidence="3" id="KW-0805">Transcription regulation</keyword>
<dbReference type="SUPFAM" id="SSF57959">
    <property type="entry name" value="Leucine zipper domain"/>
    <property type="match status" value="1"/>
</dbReference>
<reference evidence="9 10" key="1">
    <citation type="journal article" date="2024" name="Nat. Commun.">
        <title>Phylogenomics reveals the evolutionary origins of lichenization in chlorophyte algae.</title>
        <authorList>
            <person name="Puginier C."/>
            <person name="Libourel C."/>
            <person name="Otte J."/>
            <person name="Skaloud P."/>
            <person name="Haon M."/>
            <person name="Grisel S."/>
            <person name="Petersen M."/>
            <person name="Berrin J.G."/>
            <person name="Delaux P.M."/>
            <person name="Dal Grande F."/>
            <person name="Keller J."/>
        </authorList>
    </citation>
    <scope>NUCLEOTIDE SEQUENCE [LARGE SCALE GENOMIC DNA]</scope>
    <source>
        <strain evidence="9 10">SAG 2523</strain>
    </source>
</reference>
<dbReference type="EMBL" id="JALJOV010001256">
    <property type="protein sequence ID" value="KAK9851141.1"/>
    <property type="molecule type" value="Genomic_DNA"/>
</dbReference>
<protein>
    <recommendedName>
        <fullName evidence="8">BZIP domain-containing protein</fullName>
    </recommendedName>
</protein>
<keyword evidence="4" id="KW-0238">DNA-binding</keyword>
<organism evidence="9 10">
    <name type="scientific">Apatococcus fuscideae</name>
    <dbReference type="NCBI Taxonomy" id="2026836"/>
    <lineage>
        <taxon>Eukaryota</taxon>
        <taxon>Viridiplantae</taxon>
        <taxon>Chlorophyta</taxon>
        <taxon>core chlorophytes</taxon>
        <taxon>Trebouxiophyceae</taxon>
        <taxon>Chlorellales</taxon>
        <taxon>Chlorellaceae</taxon>
        <taxon>Apatococcus</taxon>
    </lineage>
</organism>
<gene>
    <name evidence="9" type="ORF">WJX84_005839</name>
</gene>
<comment type="caution">
    <text evidence="9">The sequence shown here is derived from an EMBL/GenBank/DDBJ whole genome shotgun (WGS) entry which is preliminary data.</text>
</comment>
<dbReference type="CDD" id="cd14702">
    <property type="entry name" value="bZIP_plant_GBF1"/>
    <property type="match status" value="1"/>
</dbReference>
<dbReference type="GO" id="GO:0003700">
    <property type="term" value="F:DNA-binding transcription factor activity"/>
    <property type="evidence" value="ECO:0007669"/>
    <property type="project" value="InterPro"/>
</dbReference>
<evidence type="ECO:0000313" key="10">
    <source>
        <dbReference type="Proteomes" id="UP001485043"/>
    </source>
</evidence>
<dbReference type="InterPro" id="IPR045314">
    <property type="entry name" value="bZIP_plant_GBF1"/>
</dbReference>
<dbReference type="InterPro" id="IPR046347">
    <property type="entry name" value="bZIP_sf"/>
</dbReference>
<evidence type="ECO:0000256" key="6">
    <source>
        <dbReference type="ARBA" id="ARBA00023242"/>
    </source>
</evidence>
<evidence type="ECO:0000256" key="7">
    <source>
        <dbReference type="SAM" id="MobiDB-lite"/>
    </source>
</evidence>
<proteinExistence type="inferred from homology"/>
<evidence type="ECO:0000313" key="9">
    <source>
        <dbReference type="EMBL" id="KAK9851141.1"/>
    </source>
</evidence>
<name>A0AAW1SP04_9CHLO</name>
<dbReference type="Gene3D" id="1.20.5.170">
    <property type="match status" value="1"/>
</dbReference>
<dbReference type="AlphaFoldDB" id="A0AAW1SP04"/>
<evidence type="ECO:0000256" key="5">
    <source>
        <dbReference type="ARBA" id="ARBA00023163"/>
    </source>
</evidence>